<gene>
    <name evidence="1" type="ORF">CEXT_564811</name>
</gene>
<evidence type="ECO:0000313" key="1">
    <source>
        <dbReference type="EMBL" id="GIY74531.1"/>
    </source>
</evidence>
<keyword evidence="2" id="KW-1185">Reference proteome</keyword>
<sequence length="76" mass="8314">MNQKRIITVTKCQNTHLGVSKSSEKLECRSQSLPGSVAFPVNEKIAQLLLYVTVQDTILTGKLVGNVSGQTTFFCL</sequence>
<accession>A0AAV4VW66</accession>
<protein>
    <submittedName>
        <fullName evidence="1">Uncharacterized protein</fullName>
    </submittedName>
</protein>
<organism evidence="1 2">
    <name type="scientific">Caerostris extrusa</name>
    <name type="common">Bark spider</name>
    <name type="synonym">Caerostris bankana</name>
    <dbReference type="NCBI Taxonomy" id="172846"/>
    <lineage>
        <taxon>Eukaryota</taxon>
        <taxon>Metazoa</taxon>
        <taxon>Ecdysozoa</taxon>
        <taxon>Arthropoda</taxon>
        <taxon>Chelicerata</taxon>
        <taxon>Arachnida</taxon>
        <taxon>Araneae</taxon>
        <taxon>Araneomorphae</taxon>
        <taxon>Entelegynae</taxon>
        <taxon>Araneoidea</taxon>
        <taxon>Araneidae</taxon>
        <taxon>Caerostris</taxon>
    </lineage>
</organism>
<proteinExistence type="predicted"/>
<dbReference type="AlphaFoldDB" id="A0AAV4VW66"/>
<dbReference type="Proteomes" id="UP001054945">
    <property type="component" value="Unassembled WGS sequence"/>
</dbReference>
<reference evidence="1 2" key="1">
    <citation type="submission" date="2021-06" db="EMBL/GenBank/DDBJ databases">
        <title>Caerostris extrusa draft genome.</title>
        <authorList>
            <person name="Kono N."/>
            <person name="Arakawa K."/>
        </authorList>
    </citation>
    <scope>NUCLEOTIDE SEQUENCE [LARGE SCALE GENOMIC DNA]</scope>
</reference>
<dbReference type="EMBL" id="BPLR01015229">
    <property type="protein sequence ID" value="GIY74531.1"/>
    <property type="molecule type" value="Genomic_DNA"/>
</dbReference>
<evidence type="ECO:0000313" key="2">
    <source>
        <dbReference type="Proteomes" id="UP001054945"/>
    </source>
</evidence>
<comment type="caution">
    <text evidence="1">The sequence shown here is derived from an EMBL/GenBank/DDBJ whole genome shotgun (WGS) entry which is preliminary data.</text>
</comment>
<name>A0AAV4VW66_CAEEX</name>